<feature type="compositionally biased region" description="Low complexity" evidence="5">
    <location>
        <begin position="150"/>
        <end position="167"/>
    </location>
</feature>
<reference evidence="9" key="1">
    <citation type="submission" date="2017-05" db="EMBL/GenBank/DDBJ databases">
        <title>Complete and WGS of Bordetella genogroups.</title>
        <authorList>
            <person name="Spilker T."/>
            <person name="Lipuma J."/>
        </authorList>
    </citation>
    <scope>NUCLEOTIDE SEQUENCE [LARGE SCALE GENOMIC DNA]</scope>
    <source>
        <strain evidence="9">AU18089</strain>
    </source>
</reference>
<feature type="region of interest" description="Disordered" evidence="5">
    <location>
        <begin position="140"/>
        <end position="231"/>
    </location>
</feature>
<evidence type="ECO:0000256" key="5">
    <source>
        <dbReference type="SAM" id="MobiDB-lite"/>
    </source>
</evidence>
<evidence type="ECO:0000256" key="2">
    <source>
        <dbReference type="ARBA" id="ARBA00023136"/>
    </source>
</evidence>
<comment type="function">
    <text evidence="4">Part of the outer membrane protein assembly complex, which is involved in assembly and insertion of beta-barrel proteins into the outer membrane.</text>
</comment>
<feature type="domain" description="Outer membrane protein assembly factor BamE" evidence="7">
    <location>
        <begin position="42"/>
        <end position="111"/>
    </location>
</feature>
<gene>
    <name evidence="4" type="primary">bamE</name>
    <name evidence="8" type="ORF">CAL19_03715</name>
</gene>
<name>A0A261RJ17_9BORD</name>
<evidence type="ECO:0000256" key="3">
    <source>
        <dbReference type="ARBA" id="ARBA00023237"/>
    </source>
</evidence>
<keyword evidence="4" id="KW-0564">Palmitate</keyword>
<dbReference type="InterPro" id="IPR007450">
    <property type="entry name" value="BamE_dom"/>
</dbReference>
<keyword evidence="1 4" id="KW-0732">Signal</keyword>
<comment type="similarity">
    <text evidence="4">Belongs to the BamE family.</text>
</comment>
<evidence type="ECO:0000313" key="8">
    <source>
        <dbReference type="EMBL" id="OZI24620.1"/>
    </source>
</evidence>
<comment type="subunit">
    <text evidence="4">Part of the Bam complex.</text>
</comment>
<protein>
    <recommendedName>
        <fullName evidence="4">Outer membrane protein assembly factor BamE</fullName>
    </recommendedName>
</protein>
<keyword evidence="2 4" id="KW-0472">Membrane</keyword>
<feature type="compositionally biased region" description="Gly residues" evidence="5">
    <location>
        <begin position="222"/>
        <end position="231"/>
    </location>
</feature>
<evidence type="ECO:0000256" key="4">
    <source>
        <dbReference type="HAMAP-Rule" id="MF_00925"/>
    </source>
</evidence>
<feature type="compositionally biased region" description="Pro residues" evidence="5">
    <location>
        <begin position="193"/>
        <end position="202"/>
    </location>
</feature>
<dbReference type="PANTHER" id="PTHR37482:SF1">
    <property type="entry name" value="OUTER MEMBRANE PROTEIN ASSEMBLY FACTOR BAME"/>
    <property type="match status" value="1"/>
</dbReference>
<organism evidence="8 9">
    <name type="scientific">Bordetella genomosp. 7</name>
    <dbReference type="NCBI Taxonomy" id="1416805"/>
    <lineage>
        <taxon>Bacteria</taxon>
        <taxon>Pseudomonadati</taxon>
        <taxon>Pseudomonadota</taxon>
        <taxon>Betaproteobacteria</taxon>
        <taxon>Burkholderiales</taxon>
        <taxon>Alcaligenaceae</taxon>
        <taxon>Bordetella</taxon>
    </lineage>
</organism>
<dbReference type="Pfam" id="PF04355">
    <property type="entry name" value="BamE"/>
    <property type="match status" value="1"/>
</dbReference>
<dbReference type="InterPro" id="IPR037873">
    <property type="entry name" value="BamE-like"/>
</dbReference>
<comment type="caution">
    <text evidence="8">The sequence shown here is derived from an EMBL/GenBank/DDBJ whole genome shotgun (WGS) entry which is preliminary data.</text>
</comment>
<accession>A0A261RJ17</accession>
<keyword evidence="9" id="KW-1185">Reference proteome</keyword>
<evidence type="ECO:0000256" key="6">
    <source>
        <dbReference type="SAM" id="SignalP"/>
    </source>
</evidence>
<dbReference type="PANTHER" id="PTHR37482">
    <property type="entry name" value="OUTER MEMBRANE PROTEIN ASSEMBLY FACTOR BAME"/>
    <property type="match status" value="1"/>
</dbReference>
<dbReference type="AlphaFoldDB" id="A0A261RJ17"/>
<feature type="chain" id="PRO_5013416655" description="Outer membrane protein assembly factor BamE" evidence="6">
    <location>
        <begin position="25"/>
        <end position="231"/>
    </location>
</feature>
<keyword evidence="3 4" id="KW-0998">Cell outer membrane</keyword>
<dbReference type="Gene3D" id="3.30.1450.10">
    <property type="match status" value="1"/>
</dbReference>
<dbReference type="GO" id="GO:0043165">
    <property type="term" value="P:Gram-negative-bacterium-type cell outer membrane assembly"/>
    <property type="evidence" value="ECO:0007669"/>
    <property type="project" value="UniProtKB-UniRule"/>
</dbReference>
<keyword evidence="4" id="KW-0449">Lipoprotein</keyword>
<dbReference type="HAMAP" id="MF_00925">
    <property type="entry name" value="OM_assembly_BamE"/>
    <property type="match status" value="1"/>
</dbReference>
<proteinExistence type="inferred from homology"/>
<evidence type="ECO:0000256" key="1">
    <source>
        <dbReference type="ARBA" id="ARBA00022729"/>
    </source>
</evidence>
<dbReference type="GO" id="GO:1990063">
    <property type="term" value="C:Bam protein complex"/>
    <property type="evidence" value="ECO:0007669"/>
    <property type="project" value="TreeGrafter"/>
</dbReference>
<evidence type="ECO:0000313" key="9">
    <source>
        <dbReference type="Proteomes" id="UP000216947"/>
    </source>
</evidence>
<evidence type="ECO:0000259" key="7">
    <source>
        <dbReference type="Pfam" id="PF04355"/>
    </source>
</evidence>
<sequence>MIARIPTRFIKTALATTSIALALAGCTSDKWGFPYKAPVQQGNWITQEQVALLQPGMTREQVRFALGSPTLTSVLHADRWDYPYYFKPGYGDAQERKFTVWFENDRLVRWEGDQQPALQPFQLDAAGNPAQEKIDEEIDTETARRDAQGADRVAPAAPADPAQLPALGTPPGGMQPVEPADPAMRAPDMQGPAPTPAPADTPPPRRELLINSPLTQPSPIGQPGGGAEPLR</sequence>
<feature type="signal peptide" evidence="6">
    <location>
        <begin position="1"/>
        <end position="24"/>
    </location>
</feature>
<dbReference type="InterPro" id="IPR026592">
    <property type="entry name" value="BamE"/>
</dbReference>
<dbReference type="Proteomes" id="UP000216947">
    <property type="component" value="Unassembled WGS sequence"/>
</dbReference>
<dbReference type="EMBL" id="NEVK01000003">
    <property type="protein sequence ID" value="OZI24620.1"/>
    <property type="molecule type" value="Genomic_DNA"/>
</dbReference>
<dbReference type="PROSITE" id="PS51257">
    <property type="entry name" value="PROKAR_LIPOPROTEIN"/>
    <property type="match status" value="1"/>
</dbReference>
<dbReference type="GO" id="GO:0030674">
    <property type="term" value="F:protein-macromolecule adaptor activity"/>
    <property type="evidence" value="ECO:0007669"/>
    <property type="project" value="TreeGrafter"/>
</dbReference>
<dbReference type="GO" id="GO:0051205">
    <property type="term" value="P:protein insertion into membrane"/>
    <property type="evidence" value="ECO:0007669"/>
    <property type="project" value="UniProtKB-UniRule"/>
</dbReference>
<comment type="subcellular location">
    <subcellularLocation>
        <location evidence="4">Cell outer membrane</location>
        <topology evidence="4">Lipid-anchor</topology>
    </subcellularLocation>
</comment>